<dbReference type="PANTHER" id="PTHR47926">
    <property type="entry name" value="PENTATRICOPEPTIDE REPEAT-CONTAINING PROTEIN"/>
    <property type="match status" value="1"/>
</dbReference>
<dbReference type="EMBL" id="JAXIOK010000001">
    <property type="protein sequence ID" value="KAK4780212.1"/>
    <property type="molecule type" value="Genomic_DNA"/>
</dbReference>
<dbReference type="Pfam" id="PF20431">
    <property type="entry name" value="E_motif"/>
    <property type="match status" value="1"/>
</dbReference>
<feature type="repeat" description="PPR" evidence="2">
    <location>
        <begin position="256"/>
        <end position="290"/>
    </location>
</feature>
<gene>
    <name evidence="3" type="ORF">SAY87_016318</name>
</gene>
<keyword evidence="4" id="KW-1185">Reference proteome</keyword>
<accession>A0AAN7QVB6</accession>
<sequence length="538" mass="59302">MYSLFRTSAPYCSLFLCLSSTCIRLIGSCSSNLSLSCGRALHAHHIVAGPPIAAHIASKLVALYVEFGQLADARRLFDGIPHTDPRRWTALIGAFSREGCHAEAVRAFCEMQSDGSRLDRFVLPSVLKSIGRLSDARTGECVHAIVFRHGMQEDSFVSCGLVDMYSKCGLVARARELFNAMPERDLAMLNALVSGYAQNGLVETALEVVENVGSLGLSPDLVTWNSIMSGFSHKGGDTSMISRIFEMMAAHGFEPDVVSWTSVISGFVKNFRIHDAYSTFSEMLAHGICPNAASISSILPACSSMADWRRGKEIHGYAVAVGVERNVFVTSALVDMYAKCGFISQARILFGQMRQRSSVTWNSMIFGLANHGFCSEAIETFTRMEKEDSRRIDHLTFTSVLTACSHGRMTELGQSLFKRMQEVYGIKPRLEHYACLVDLLGRRGLLKEAHDLIKAMPMEPDLFVWGALLGACRIHGNIELAEVAAQHLSDLEPRSPGGGLLLSSLYADAGDWADAARLKRRIKRKKMRKFLGRSWVEP</sequence>
<dbReference type="Pfam" id="PF13812">
    <property type="entry name" value="PPR_3"/>
    <property type="match status" value="1"/>
</dbReference>
<dbReference type="InterPro" id="IPR046848">
    <property type="entry name" value="E_motif"/>
</dbReference>
<feature type="repeat" description="PPR" evidence="2">
    <location>
        <begin position="357"/>
        <end position="391"/>
    </location>
</feature>
<keyword evidence="1" id="KW-0677">Repeat</keyword>
<dbReference type="FunFam" id="1.25.40.10:FF:000184">
    <property type="entry name" value="Pentatricopeptide repeat-containing protein, chloroplastic"/>
    <property type="match status" value="1"/>
</dbReference>
<dbReference type="GO" id="GO:0009451">
    <property type="term" value="P:RNA modification"/>
    <property type="evidence" value="ECO:0007669"/>
    <property type="project" value="InterPro"/>
</dbReference>
<dbReference type="InterPro" id="IPR011990">
    <property type="entry name" value="TPR-like_helical_dom_sf"/>
</dbReference>
<dbReference type="InterPro" id="IPR002885">
    <property type="entry name" value="PPR_rpt"/>
</dbReference>
<dbReference type="Proteomes" id="UP001345219">
    <property type="component" value="Chromosome 13"/>
</dbReference>
<dbReference type="NCBIfam" id="TIGR00756">
    <property type="entry name" value="PPR"/>
    <property type="match status" value="4"/>
</dbReference>
<feature type="repeat" description="PPR" evidence="2">
    <location>
        <begin position="220"/>
        <end position="255"/>
    </location>
</feature>
<comment type="caution">
    <text evidence="3">The sequence shown here is derived from an EMBL/GenBank/DDBJ whole genome shotgun (WGS) entry which is preliminary data.</text>
</comment>
<dbReference type="FunFam" id="1.25.40.10:FF:001383">
    <property type="entry name" value="Pentatricopeptide repeat-containing protein mitochondrial"/>
    <property type="match status" value="1"/>
</dbReference>
<evidence type="ECO:0000313" key="3">
    <source>
        <dbReference type="EMBL" id="KAK4780212.1"/>
    </source>
</evidence>
<evidence type="ECO:0008006" key="5">
    <source>
        <dbReference type="Google" id="ProtNLM"/>
    </source>
</evidence>
<organism evidence="3 4">
    <name type="scientific">Trapa incisa</name>
    <dbReference type="NCBI Taxonomy" id="236973"/>
    <lineage>
        <taxon>Eukaryota</taxon>
        <taxon>Viridiplantae</taxon>
        <taxon>Streptophyta</taxon>
        <taxon>Embryophyta</taxon>
        <taxon>Tracheophyta</taxon>
        <taxon>Spermatophyta</taxon>
        <taxon>Magnoliopsida</taxon>
        <taxon>eudicotyledons</taxon>
        <taxon>Gunneridae</taxon>
        <taxon>Pentapetalae</taxon>
        <taxon>rosids</taxon>
        <taxon>malvids</taxon>
        <taxon>Myrtales</taxon>
        <taxon>Lythraceae</taxon>
        <taxon>Trapa</taxon>
    </lineage>
</organism>
<feature type="repeat" description="PPR" evidence="2">
    <location>
        <begin position="185"/>
        <end position="219"/>
    </location>
</feature>
<reference evidence="3 4" key="1">
    <citation type="journal article" date="2023" name="Hortic Res">
        <title>Pangenome of water caltrop reveals structural variations and asymmetric subgenome divergence after allopolyploidization.</title>
        <authorList>
            <person name="Zhang X."/>
            <person name="Chen Y."/>
            <person name="Wang L."/>
            <person name="Yuan Y."/>
            <person name="Fang M."/>
            <person name="Shi L."/>
            <person name="Lu R."/>
            <person name="Comes H.P."/>
            <person name="Ma Y."/>
            <person name="Chen Y."/>
            <person name="Huang G."/>
            <person name="Zhou Y."/>
            <person name="Zheng Z."/>
            <person name="Qiu Y."/>
        </authorList>
    </citation>
    <scope>NUCLEOTIDE SEQUENCE [LARGE SCALE GENOMIC DNA]</scope>
    <source>
        <tissue evidence="3">Roots</tissue>
    </source>
</reference>
<dbReference type="PROSITE" id="PS51375">
    <property type="entry name" value="PPR"/>
    <property type="match status" value="5"/>
</dbReference>
<name>A0AAN7QVB6_9MYRT</name>
<proteinExistence type="predicted"/>
<dbReference type="PANTHER" id="PTHR47926:SF487">
    <property type="entry name" value="REPEAT (TPR)-LIKE SUPERFAMILY PROTEIN, PUTATIVE-RELATED"/>
    <property type="match status" value="1"/>
</dbReference>
<dbReference type="InterPro" id="IPR046960">
    <property type="entry name" value="PPR_At4g14850-like_plant"/>
</dbReference>
<dbReference type="Pfam" id="PF13041">
    <property type="entry name" value="PPR_2"/>
    <property type="match status" value="1"/>
</dbReference>
<feature type="repeat" description="PPR" evidence="2">
    <location>
        <begin position="84"/>
        <end position="118"/>
    </location>
</feature>
<dbReference type="Pfam" id="PF01535">
    <property type="entry name" value="PPR"/>
    <property type="match status" value="5"/>
</dbReference>
<dbReference type="AlphaFoldDB" id="A0AAN7QVB6"/>
<protein>
    <recommendedName>
        <fullName evidence="5">Pentatricopeptide repeat-containing protein</fullName>
    </recommendedName>
</protein>
<evidence type="ECO:0000256" key="2">
    <source>
        <dbReference type="PROSITE-ProRule" id="PRU00708"/>
    </source>
</evidence>
<dbReference type="Gene3D" id="1.25.40.10">
    <property type="entry name" value="Tetratricopeptide repeat domain"/>
    <property type="match status" value="4"/>
</dbReference>
<evidence type="ECO:0000313" key="4">
    <source>
        <dbReference type="Proteomes" id="UP001345219"/>
    </source>
</evidence>
<dbReference type="GO" id="GO:0003723">
    <property type="term" value="F:RNA binding"/>
    <property type="evidence" value="ECO:0007669"/>
    <property type="project" value="InterPro"/>
</dbReference>
<evidence type="ECO:0000256" key="1">
    <source>
        <dbReference type="ARBA" id="ARBA00022737"/>
    </source>
</evidence>